<keyword evidence="2" id="KW-1185">Reference proteome</keyword>
<comment type="caution">
    <text evidence="1">The sequence shown here is derived from an EMBL/GenBank/DDBJ whole genome shotgun (WGS) entry which is preliminary data.</text>
</comment>
<dbReference type="InterPro" id="IPR029058">
    <property type="entry name" value="AB_hydrolase_fold"/>
</dbReference>
<name>A0A848KV21_9ACTN</name>
<dbReference type="Proteomes" id="UP000550729">
    <property type="component" value="Unassembled WGS sequence"/>
</dbReference>
<dbReference type="AlphaFoldDB" id="A0A848KV21"/>
<keyword evidence="1" id="KW-0378">Hydrolase</keyword>
<organism evidence="1 2">
    <name type="scientific">Gordonia asplenii</name>
    <dbReference type="NCBI Taxonomy" id="2725283"/>
    <lineage>
        <taxon>Bacteria</taxon>
        <taxon>Bacillati</taxon>
        <taxon>Actinomycetota</taxon>
        <taxon>Actinomycetes</taxon>
        <taxon>Mycobacteriales</taxon>
        <taxon>Gordoniaceae</taxon>
        <taxon>Gordonia</taxon>
    </lineage>
</organism>
<gene>
    <name evidence="1" type="ORF">HH308_12915</name>
</gene>
<dbReference type="SUPFAM" id="SSF53474">
    <property type="entry name" value="alpha/beta-Hydrolases"/>
    <property type="match status" value="1"/>
</dbReference>
<evidence type="ECO:0000313" key="1">
    <source>
        <dbReference type="EMBL" id="NMO02112.1"/>
    </source>
</evidence>
<dbReference type="EMBL" id="JABBNB010000011">
    <property type="protein sequence ID" value="NMO02112.1"/>
    <property type="molecule type" value="Genomic_DNA"/>
</dbReference>
<sequence length="249" mass="26909">MYFTTSAVDDGIIERSFTCDDVPGVLWSPTSGPDDAPAPLLLAGHPGGMHIRVPGFVARARNWARSGFHVAAINAPGHGGRPKTAQDTEWTESFQRERRAGRPYVGILAEFNESLAQRAVPEWRAMLDAVAALPEVADGPVGYAGMNVAMSIGVPLAVADSRITAATFGGGFAYDFLVDAAAQVTIPIEFLSPLDDEEITRDEQLRLFDAFGSEEKVMLAFPGSHRKVPADGRLDTGFFDRHLRKVEVI</sequence>
<proteinExistence type="predicted"/>
<dbReference type="GO" id="GO:0016787">
    <property type="term" value="F:hydrolase activity"/>
    <property type="evidence" value="ECO:0007669"/>
    <property type="project" value="UniProtKB-KW"/>
</dbReference>
<reference evidence="1 2" key="1">
    <citation type="submission" date="2020-04" db="EMBL/GenBank/DDBJ databases">
        <title>Gordonia sp. nov. TBRC 11910.</title>
        <authorList>
            <person name="Suriyachadkun C."/>
        </authorList>
    </citation>
    <scope>NUCLEOTIDE SEQUENCE [LARGE SCALE GENOMIC DNA]</scope>
    <source>
        <strain evidence="1 2">TBRC 11910</strain>
    </source>
</reference>
<evidence type="ECO:0000313" key="2">
    <source>
        <dbReference type="Proteomes" id="UP000550729"/>
    </source>
</evidence>
<accession>A0A848KV21</accession>
<dbReference type="Gene3D" id="3.40.50.1820">
    <property type="entry name" value="alpha/beta hydrolase"/>
    <property type="match status" value="1"/>
</dbReference>
<dbReference type="RefSeq" id="WP_170194606.1">
    <property type="nucleotide sequence ID" value="NZ_JABBNB010000011.1"/>
</dbReference>
<protein>
    <submittedName>
        <fullName evidence="1">Alpha/beta hydrolase</fullName>
    </submittedName>
</protein>